<proteinExistence type="predicted"/>
<feature type="transmembrane region" description="Helical" evidence="2">
    <location>
        <begin position="46"/>
        <end position="64"/>
    </location>
</feature>
<evidence type="ECO:0000313" key="5">
    <source>
        <dbReference type="Proteomes" id="UP000636709"/>
    </source>
</evidence>
<protein>
    <recommendedName>
        <fullName evidence="3">DUF4220 domain-containing protein</fullName>
    </recommendedName>
</protein>
<reference evidence="4" key="1">
    <citation type="submission" date="2020-07" db="EMBL/GenBank/DDBJ databases">
        <title>Genome sequence and genetic diversity analysis of an under-domesticated orphan crop, white fonio (Digitaria exilis).</title>
        <authorList>
            <person name="Bennetzen J.L."/>
            <person name="Chen S."/>
            <person name="Ma X."/>
            <person name="Wang X."/>
            <person name="Yssel A.E.J."/>
            <person name="Chaluvadi S.R."/>
            <person name="Johnson M."/>
            <person name="Gangashetty P."/>
            <person name="Hamidou F."/>
            <person name="Sanogo M.D."/>
            <person name="Zwaenepoel A."/>
            <person name="Wallace J."/>
            <person name="Van De Peer Y."/>
            <person name="Van Deynze A."/>
        </authorList>
    </citation>
    <scope>NUCLEOTIDE SEQUENCE</scope>
    <source>
        <tissue evidence="4">Leaves</tissue>
    </source>
</reference>
<dbReference type="Proteomes" id="UP000636709">
    <property type="component" value="Unassembled WGS sequence"/>
</dbReference>
<evidence type="ECO:0000256" key="1">
    <source>
        <dbReference type="SAM" id="MobiDB-lite"/>
    </source>
</evidence>
<feature type="compositionally biased region" description="Basic and acidic residues" evidence="1">
    <location>
        <begin position="835"/>
        <end position="851"/>
    </location>
</feature>
<organism evidence="4 5">
    <name type="scientific">Digitaria exilis</name>
    <dbReference type="NCBI Taxonomy" id="1010633"/>
    <lineage>
        <taxon>Eukaryota</taxon>
        <taxon>Viridiplantae</taxon>
        <taxon>Streptophyta</taxon>
        <taxon>Embryophyta</taxon>
        <taxon>Tracheophyta</taxon>
        <taxon>Spermatophyta</taxon>
        <taxon>Magnoliopsida</taxon>
        <taxon>Liliopsida</taxon>
        <taxon>Poales</taxon>
        <taxon>Poaceae</taxon>
        <taxon>PACMAD clade</taxon>
        <taxon>Panicoideae</taxon>
        <taxon>Panicodae</taxon>
        <taxon>Paniceae</taxon>
        <taxon>Anthephorinae</taxon>
        <taxon>Digitaria</taxon>
    </lineage>
</organism>
<comment type="caution">
    <text evidence="4">The sequence shown here is derived from an EMBL/GenBank/DDBJ whole genome shotgun (WGS) entry which is preliminary data.</text>
</comment>
<dbReference type="Pfam" id="PF04578">
    <property type="entry name" value="DUF594"/>
    <property type="match status" value="1"/>
</dbReference>
<keyword evidence="2" id="KW-0812">Transmembrane</keyword>
<evidence type="ECO:0000256" key="2">
    <source>
        <dbReference type="SAM" id="Phobius"/>
    </source>
</evidence>
<dbReference type="InterPro" id="IPR025315">
    <property type="entry name" value="DUF4220"/>
</dbReference>
<accession>A0A835KCN1</accession>
<feature type="transmembrane region" description="Helical" evidence="2">
    <location>
        <begin position="442"/>
        <end position="466"/>
    </location>
</feature>
<dbReference type="PANTHER" id="PTHR31325">
    <property type="entry name" value="OS01G0798800 PROTEIN-RELATED"/>
    <property type="match status" value="1"/>
</dbReference>
<sequence>MMVIFLANDSSNSTTNNSCPSSGCDALLHPVAFNLTASYANHRNEATMVFTSVVMFMLAALFFNHNLFSRFFSDVSAILNPTVRLFLPSSLSLFLPVMSYLFSEAKNEGSAAAAMAATSSSSYRQQLGGSGTTTTTELSLRARTILMWMLLVELLRKKLEAILVNVGVQSYSSTIDWASRIAWLGYLVFYNLSITGNKAIYGTLWVFAAAKLLQRLAINELLKRSLAYGKNAEQMSWYMAKIDEKPYQLLGNEGTQLMEKCKYAVMGEDDLELKVTSKEGYQLEMKENAVVTVGDIWKVDMKHLLRHDGDPSSLKRVCLSFTLYKLLHRRLEDHPITKDEARCCQFYIFRGLRLELQHSTENSLGNQKELKDTMVADALFQVFYEEVQFLCEYYHSVLPVVLSNPFFFVANYVMFPVVVWVFCLLTFILCGNGDVVFSYQSITTDGVLFTAIDLAVTILLLLTFLYEQVWELLVFIHSNWLMVSLLCEYTAKRQWRQSRIRSGLICSILWVRRKMSRPNLCFKQLSVLGFGGRRCLPFMSMTIPRKKAVPMEVKRSIMDYLVAYVDADEYIEPWRSAYLIELARMRDDPSSATDSNIGPLSNGWSTIKQSHYGSHQLLLEACESKSVAEVILTWHIATSLMEVKYPPSLDENKTTTVRGHRHHRDVATSLSGYAAYLVASCPELLPDSTEVTKRVYDDMKSELREVLGGSWSYHVSLQRTRFDKLVHIGDESSPEAETKAARKGAELGKKLMEMAEEGQQVGQVWELLAKLWAELMVFLAPSSGEHHVKAHKEALAMGGEFITVLWAMCTHTGITRPFVTPWEAAAAEAAMTSGRSHDGDTETGTESHSEN</sequence>
<gene>
    <name evidence="4" type="ORF">HU200_019905</name>
</gene>
<dbReference type="InterPro" id="IPR007658">
    <property type="entry name" value="DUF594"/>
</dbReference>
<feature type="transmembrane region" description="Helical" evidence="2">
    <location>
        <begin position="406"/>
        <end position="430"/>
    </location>
</feature>
<feature type="domain" description="DUF4220" evidence="3">
    <location>
        <begin position="180"/>
        <end position="506"/>
    </location>
</feature>
<keyword evidence="5" id="KW-1185">Reference proteome</keyword>
<name>A0A835KCN1_9POAL</name>
<feature type="region of interest" description="Disordered" evidence="1">
    <location>
        <begin position="829"/>
        <end position="851"/>
    </location>
</feature>
<keyword evidence="2" id="KW-1133">Transmembrane helix</keyword>
<evidence type="ECO:0000313" key="4">
    <source>
        <dbReference type="EMBL" id="KAF8725388.1"/>
    </source>
</evidence>
<dbReference type="AlphaFoldDB" id="A0A835KCN1"/>
<dbReference type="EMBL" id="JACEFO010001653">
    <property type="protein sequence ID" value="KAF8725388.1"/>
    <property type="molecule type" value="Genomic_DNA"/>
</dbReference>
<evidence type="ECO:0000259" key="3">
    <source>
        <dbReference type="Pfam" id="PF13968"/>
    </source>
</evidence>
<dbReference type="Pfam" id="PF13968">
    <property type="entry name" value="DUF4220"/>
    <property type="match status" value="1"/>
</dbReference>
<keyword evidence="2" id="KW-0472">Membrane</keyword>
<dbReference type="OrthoDB" id="666337at2759"/>